<dbReference type="AlphaFoldDB" id="W2CXM5"/>
<comment type="caution">
    <text evidence="1">The sequence shown here is derived from an EMBL/GenBank/DDBJ whole genome shotgun (WGS) entry which is preliminary data.</text>
</comment>
<evidence type="ECO:0000313" key="1">
    <source>
        <dbReference type="EMBL" id="ETK11142.1"/>
    </source>
</evidence>
<sequence length="55" mass="5924">MSYGIDQISLGIDGVQSETYPIRLISKVAVGGRKTVRPDASLGIFLRNKCETAVV</sequence>
<reference evidence="1 2" key="1">
    <citation type="submission" date="2013-11" db="EMBL/GenBank/DDBJ databases">
        <title>Single cell genomics of uncultured Tannerella BU063 (oral taxon 286).</title>
        <authorList>
            <person name="Beall C.J."/>
            <person name="Campbell A.G."/>
            <person name="Griffen A.L."/>
            <person name="Podar M."/>
            <person name="Leys E.J."/>
        </authorList>
    </citation>
    <scope>NUCLEOTIDE SEQUENCE [LARGE SCALE GENOMIC DNA]</scope>
    <source>
        <strain evidence="1">Cell 8/11</strain>
    </source>
</reference>
<dbReference type="EMBL" id="AYYF01001615">
    <property type="protein sequence ID" value="ETK11142.1"/>
    <property type="molecule type" value="Genomic_DNA"/>
</dbReference>
<dbReference type="PATRIC" id="fig|1411915.3.peg.2054"/>
<dbReference type="Proteomes" id="UP000034980">
    <property type="component" value="Unassembled WGS sequence"/>
</dbReference>
<name>W2CXM5_9BACT</name>
<accession>W2CXM5</accession>
<organism evidence="1 2">
    <name type="scientific">Tannerella sp. oral taxon BU063 isolate Cell 8/11</name>
    <dbReference type="NCBI Taxonomy" id="1411915"/>
    <lineage>
        <taxon>Bacteria</taxon>
        <taxon>Pseudomonadati</taxon>
        <taxon>Bacteroidota</taxon>
        <taxon>Bacteroidia</taxon>
        <taxon>Bacteroidales</taxon>
        <taxon>Tannerellaceae</taxon>
        <taxon>Tannerella</taxon>
    </lineage>
</organism>
<proteinExistence type="predicted"/>
<evidence type="ECO:0000313" key="2">
    <source>
        <dbReference type="Proteomes" id="UP000034980"/>
    </source>
</evidence>
<gene>
    <name evidence="1" type="ORF">T235_16815</name>
</gene>
<protein>
    <submittedName>
        <fullName evidence="1">Uncharacterized protein</fullName>
    </submittedName>
</protein>